<comment type="function">
    <text evidence="1">May be involved in transcriptional regulation.</text>
</comment>
<evidence type="ECO:0000256" key="12">
    <source>
        <dbReference type="PROSITE-ProRule" id="PRU00042"/>
    </source>
</evidence>
<dbReference type="OrthoDB" id="654211at2759"/>
<accession>A0A0C9Y9I1</accession>
<dbReference type="Proteomes" id="UP000054477">
    <property type="component" value="Unassembled WGS sequence"/>
</dbReference>
<dbReference type="Pfam" id="PF00096">
    <property type="entry name" value="zf-C2H2"/>
    <property type="match status" value="2"/>
</dbReference>
<keyword evidence="10" id="KW-0804">Transcription</keyword>
<reference evidence="14 15" key="1">
    <citation type="submission" date="2014-04" db="EMBL/GenBank/DDBJ databases">
        <authorList>
            <consortium name="DOE Joint Genome Institute"/>
            <person name="Kuo A."/>
            <person name="Kohler A."/>
            <person name="Nagy L.G."/>
            <person name="Floudas D."/>
            <person name="Copeland A."/>
            <person name="Barry K.W."/>
            <person name="Cichocki N."/>
            <person name="Veneault-Fourrey C."/>
            <person name="LaButti K."/>
            <person name="Lindquist E.A."/>
            <person name="Lipzen A."/>
            <person name="Lundell T."/>
            <person name="Morin E."/>
            <person name="Murat C."/>
            <person name="Sun H."/>
            <person name="Tunlid A."/>
            <person name="Henrissat B."/>
            <person name="Grigoriev I.V."/>
            <person name="Hibbett D.S."/>
            <person name="Martin F."/>
            <person name="Nordberg H.P."/>
            <person name="Cantor M.N."/>
            <person name="Hua S.X."/>
        </authorList>
    </citation>
    <scope>NUCLEOTIDE SEQUENCE [LARGE SCALE GENOMIC DNA]</scope>
    <source>
        <strain evidence="14 15">LaAM-08-1</strain>
    </source>
</reference>
<dbReference type="SMART" id="SM00355">
    <property type="entry name" value="ZnF_C2H2"/>
    <property type="match status" value="4"/>
</dbReference>
<dbReference type="PANTHER" id="PTHR14003:SF20">
    <property type="entry name" value="FINGER DOMAIN PROTEIN, PUTATIVE (AFU_ORTHOLOGUE AFUA_4G10380)-RELATED"/>
    <property type="match status" value="1"/>
</dbReference>
<evidence type="ECO:0000256" key="10">
    <source>
        <dbReference type="ARBA" id="ARBA00023163"/>
    </source>
</evidence>
<dbReference type="PANTHER" id="PTHR14003">
    <property type="entry name" value="TRANSCRIPTIONAL REPRESSOR PROTEIN YY"/>
    <property type="match status" value="1"/>
</dbReference>
<organism evidence="14 15">
    <name type="scientific">Laccaria amethystina LaAM-08-1</name>
    <dbReference type="NCBI Taxonomy" id="1095629"/>
    <lineage>
        <taxon>Eukaryota</taxon>
        <taxon>Fungi</taxon>
        <taxon>Dikarya</taxon>
        <taxon>Basidiomycota</taxon>
        <taxon>Agaricomycotina</taxon>
        <taxon>Agaricomycetes</taxon>
        <taxon>Agaricomycetidae</taxon>
        <taxon>Agaricales</taxon>
        <taxon>Agaricineae</taxon>
        <taxon>Hydnangiaceae</taxon>
        <taxon>Laccaria</taxon>
    </lineage>
</organism>
<dbReference type="AlphaFoldDB" id="A0A0C9Y9I1"/>
<reference evidence="15" key="2">
    <citation type="submission" date="2015-01" db="EMBL/GenBank/DDBJ databases">
        <title>Evolutionary Origins and Diversification of the Mycorrhizal Mutualists.</title>
        <authorList>
            <consortium name="DOE Joint Genome Institute"/>
            <consortium name="Mycorrhizal Genomics Consortium"/>
            <person name="Kohler A."/>
            <person name="Kuo A."/>
            <person name="Nagy L.G."/>
            <person name="Floudas D."/>
            <person name="Copeland A."/>
            <person name="Barry K.W."/>
            <person name="Cichocki N."/>
            <person name="Veneault-Fourrey C."/>
            <person name="LaButti K."/>
            <person name="Lindquist E.A."/>
            <person name="Lipzen A."/>
            <person name="Lundell T."/>
            <person name="Morin E."/>
            <person name="Murat C."/>
            <person name="Riley R."/>
            <person name="Ohm R."/>
            <person name="Sun H."/>
            <person name="Tunlid A."/>
            <person name="Henrissat B."/>
            <person name="Grigoriev I.V."/>
            <person name="Hibbett D.S."/>
            <person name="Martin F."/>
        </authorList>
    </citation>
    <scope>NUCLEOTIDE SEQUENCE [LARGE SCALE GENOMIC DNA]</scope>
    <source>
        <strain evidence="15">LaAM-08-1</strain>
    </source>
</reference>
<dbReference type="FunFam" id="3.30.160.60:FF:000145">
    <property type="entry name" value="Zinc finger protein 574"/>
    <property type="match status" value="1"/>
</dbReference>
<dbReference type="GO" id="GO:0005667">
    <property type="term" value="C:transcription regulator complex"/>
    <property type="evidence" value="ECO:0007669"/>
    <property type="project" value="TreeGrafter"/>
</dbReference>
<evidence type="ECO:0000256" key="9">
    <source>
        <dbReference type="ARBA" id="ARBA00023125"/>
    </source>
</evidence>
<evidence type="ECO:0000313" key="14">
    <source>
        <dbReference type="EMBL" id="KIK04698.1"/>
    </source>
</evidence>
<dbReference type="PROSITE" id="PS50157">
    <property type="entry name" value="ZINC_FINGER_C2H2_2"/>
    <property type="match status" value="4"/>
</dbReference>
<proteinExistence type="inferred from homology"/>
<dbReference type="InterPro" id="IPR013087">
    <property type="entry name" value="Znf_C2H2_type"/>
</dbReference>
<gene>
    <name evidence="14" type="ORF">K443DRAFT_405815</name>
</gene>
<keyword evidence="6 12" id="KW-0863">Zinc-finger</keyword>
<evidence type="ECO:0000256" key="1">
    <source>
        <dbReference type="ARBA" id="ARBA00003767"/>
    </source>
</evidence>
<evidence type="ECO:0000259" key="13">
    <source>
        <dbReference type="PROSITE" id="PS50157"/>
    </source>
</evidence>
<evidence type="ECO:0000313" key="15">
    <source>
        <dbReference type="Proteomes" id="UP000054477"/>
    </source>
</evidence>
<feature type="domain" description="C2H2-type" evidence="13">
    <location>
        <begin position="10"/>
        <end position="37"/>
    </location>
</feature>
<feature type="domain" description="C2H2-type" evidence="13">
    <location>
        <begin position="97"/>
        <end position="126"/>
    </location>
</feature>
<dbReference type="GO" id="GO:0031519">
    <property type="term" value="C:PcG protein complex"/>
    <property type="evidence" value="ECO:0007669"/>
    <property type="project" value="TreeGrafter"/>
</dbReference>
<keyword evidence="4" id="KW-0479">Metal-binding</keyword>
<dbReference type="GO" id="GO:0000978">
    <property type="term" value="F:RNA polymerase II cis-regulatory region sequence-specific DNA binding"/>
    <property type="evidence" value="ECO:0007669"/>
    <property type="project" value="TreeGrafter"/>
</dbReference>
<keyword evidence="7" id="KW-0862">Zinc</keyword>
<evidence type="ECO:0000256" key="3">
    <source>
        <dbReference type="ARBA" id="ARBA00006991"/>
    </source>
</evidence>
<dbReference type="HOGENOM" id="CLU_1428224_0_0_1"/>
<evidence type="ECO:0000256" key="11">
    <source>
        <dbReference type="ARBA" id="ARBA00023242"/>
    </source>
</evidence>
<protein>
    <recommendedName>
        <fullName evidence="13">C2H2-type domain-containing protein</fullName>
    </recommendedName>
</protein>
<dbReference type="GO" id="GO:0008270">
    <property type="term" value="F:zinc ion binding"/>
    <property type="evidence" value="ECO:0007669"/>
    <property type="project" value="UniProtKB-KW"/>
</dbReference>
<comment type="similarity">
    <text evidence="3">Belongs to the krueppel C2H2-type zinc-finger protein family.</text>
</comment>
<dbReference type="Gene3D" id="3.30.160.60">
    <property type="entry name" value="Classic Zinc Finger"/>
    <property type="match status" value="3"/>
</dbReference>
<evidence type="ECO:0000256" key="8">
    <source>
        <dbReference type="ARBA" id="ARBA00023015"/>
    </source>
</evidence>
<dbReference type="InterPro" id="IPR036236">
    <property type="entry name" value="Znf_C2H2_sf"/>
</dbReference>
<dbReference type="GO" id="GO:0000981">
    <property type="term" value="F:DNA-binding transcription factor activity, RNA polymerase II-specific"/>
    <property type="evidence" value="ECO:0007669"/>
    <property type="project" value="TreeGrafter"/>
</dbReference>
<evidence type="ECO:0000256" key="4">
    <source>
        <dbReference type="ARBA" id="ARBA00022723"/>
    </source>
</evidence>
<feature type="domain" description="C2H2-type" evidence="13">
    <location>
        <begin position="66"/>
        <end position="91"/>
    </location>
</feature>
<comment type="subcellular location">
    <subcellularLocation>
        <location evidence="2">Nucleus</location>
    </subcellularLocation>
</comment>
<keyword evidence="11" id="KW-0539">Nucleus</keyword>
<keyword evidence="8" id="KW-0805">Transcription regulation</keyword>
<keyword evidence="5" id="KW-0677">Repeat</keyword>
<dbReference type="SUPFAM" id="SSF57667">
    <property type="entry name" value="beta-beta-alpha zinc fingers"/>
    <property type="match status" value="2"/>
</dbReference>
<sequence length="190" mass="21724">MNQKKPIGQFVCPTCSKRFGRKGDLGRHEKLHTGARPYVCSDCGKAFAQFSGLKTHLNVHTRVRPFACNFEGCDKCFGDPSSRARHRKETHERVGAFKCPFPKCKSSIKRRSAFTSHLRKHNLDPLTLDIDIFAPTQSQMSVKSTSRKSIRGSMAESLPVQPHTVVKDQFREEFYNRMSLHNFHPSFLKK</sequence>
<keyword evidence="15" id="KW-1185">Reference proteome</keyword>
<evidence type="ECO:0000256" key="5">
    <source>
        <dbReference type="ARBA" id="ARBA00022737"/>
    </source>
</evidence>
<keyword evidence="9" id="KW-0238">DNA-binding</keyword>
<dbReference type="PROSITE" id="PS00028">
    <property type="entry name" value="ZINC_FINGER_C2H2_1"/>
    <property type="match status" value="4"/>
</dbReference>
<name>A0A0C9Y9I1_9AGAR</name>
<evidence type="ECO:0000256" key="2">
    <source>
        <dbReference type="ARBA" id="ARBA00004123"/>
    </source>
</evidence>
<dbReference type="EMBL" id="KN838567">
    <property type="protein sequence ID" value="KIK04698.1"/>
    <property type="molecule type" value="Genomic_DNA"/>
</dbReference>
<feature type="domain" description="C2H2-type" evidence="13">
    <location>
        <begin position="38"/>
        <end position="65"/>
    </location>
</feature>
<dbReference type="GO" id="GO:0000785">
    <property type="term" value="C:chromatin"/>
    <property type="evidence" value="ECO:0007669"/>
    <property type="project" value="TreeGrafter"/>
</dbReference>
<evidence type="ECO:0000256" key="6">
    <source>
        <dbReference type="ARBA" id="ARBA00022771"/>
    </source>
</evidence>
<evidence type="ECO:0000256" key="7">
    <source>
        <dbReference type="ARBA" id="ARBA00022833"/>
    </source>
</evidence>
<dbReference type="FunFam" id="3.30.160.60:FF:001266">
    <property type="entry name" value="Zinc finger protein 662"/>
    <property type="match status" value="1"/>
</dbReference>
<dbReference type="STRING" id="1095629.A0A0C9Y9I1"/>